<name>A0ABN9EKV1_9NEOB</name>
<proteinExistence type="predicted"/>
<comment type="caution">
    <text evidence="2">The sequence shown here is derived from an EMBL/GenBank/DDBJ whole genome shotgun (WGS) entry which is preliminary data.</text>
</comment>
<organism evidence="2 3">
    <name type="scientific">Staurois parvus</name>
    <dbReference type="NCBI Taxonomy" id="386267"/>
    <lineage>
        <taxon>Eukaryota</taxon>
        <taxon>Metazoa</taxon>
        <taxon>Chordata</taxon>
        <taxon>Craniata</taxon>
        <taxon>Vertebrata</taxon>
        <taxon>Euteleostomi</taxon>
        <taxon>Amphibia</taxon>
        <taxon>Batrachia</taxon>
        <taxon>Anura</taxon>
        <taxon>Neobatrachia</taxon>
        <taxon>Ranoidea</taxon>
        <taxon>Ranidae</taxon>
        <taxon>Staurois</taxon>
    </lineage>
</organism>
<sequence length="468" mass="52155">MNRLSHSRHFSVSNRSGFHSSGSTLPTNNHTLMGLTRSLSHGSLEAMNLVEEAVRHLCESAETQSVTKNFFQASWLELCFLKGQSEAFSNASLGYTTLVTAENYALVKNLEDKSLKVLLVDGDVTENYRHVGFNKATNVRSIAEFKSSEKSERDHSWINTVCKKIIYAGIDLILVRGDVCQQFMIQCSCRGVLVIPHVQQNVLLAFSECTGAESVTYLAQINSNSIGCNVNISICMRGSSILESGQEIAVNVKAKGLNFVTVVLSCSWSAKEELLEDEFWACTYRLHHALYDQKVFPGGGAVELLCLNHLRKLEEMAGTFSLDSKGSYPSSWLSTTAIHYKGYIYKCLADGFFKYISVLLCNMDKCSSELEAMTFINNELKIIRDFSSPSSYIVNEYVRNLVLVDSQEFPSSHRPRVYDNVVPKLEAWRRALNLVLIVLQSDAEIITGSAAQKQTVKGNFITGEHLVL</sequence>
<evidence type="ECO:0000256" key="1">
    <source>
        <dbReference type="SAM" id="MobiDB-lite"/>
    </source>
</evidence>
<protein>
    <recommendedName>
        <fullName evidence="4">Bardet-Biedl syndrome 12 protein</fullName>
    </recommendedName>
</protein>
<dbReference type="SUPFAM" id="SSF52029">
    <property type="entry name" value="GroEL apical domain-like"/>
    <property type="match status" value="1"/>
</dbReference>
<dbReference type="PANTHER" id="PTHR46883">
    <property type="entry name" value="BARDET-BIEDL SYNDROME 12 PROTEIN"/>
    <property type="match status" value="1"/>
</dbReference>
<feature type="region of interest" description="Disordered" evidence="1">
    <location>
        <begin position="1"/>
        <end position="25"/>
    </location>
</feature>
<evidence type="ECO:0000313" key="2">
    <source>
        <dbReference type="EMBL" id="CAI9584092.1"/>
    </source>
</evidence>
<dbReference type="PANTHER" id="PTHR46883:SF1">
    <property type="entry name" value="BARDET-BIEDL SYNDROME 12 PROTEIN"/>
    <property type="match status" value="1"/>
</dbReference>
<keyword evidence="3" id="KW-1185">Reference proteome</keyword>
<dbReference type="Pfam" id="PF00118">
    <property type="entry name" value="Cpn60_TCP1"/>
    <property type="match status" value="1"/>
</dbReference>
<feature type="compositionally biased region" description="Polar residues" evidence="1">
    <location>
        <begin position="10"/>
        <end position="25"/>
    </location>
</feature>
<dbReference type="Proteomes" id="UP001162483">
    <property type="component" value="Unassembled WGS sequence"/>
</dbReference>
<dbReference type="InterPro" id="IPR002423">
    <property type="entry name" value="Cpn60/GroEL/TCP-1"/>
</dbReference>
<dbReference type="EMBL" id="CATNWA010015518">
    <property type="protein sequence ID" value="CAI9584092.1"/>
    <property type="molecule type" value="Genomic_DNA"/>
</dbReference>
<dbReference type="Gene3D" id="3.50.7.10">
    <property type="entry name" value="GroEL"/>
    <property type="match status" value="1"/>
</dbReference>
<dbReference type="InterPro" id="IPR042984">
    <property type="entry name" value="BBS12"/>
</dbReference>
<evidence type="ECO:0000313" key="3">
    <source>
        <dbReference type="Proteomes" id="UP001162483"/>
    </source>
</evidence>
<dbReference type="InterPro" id="IPR027413">
    <property type="entry name" value="GROEL-like_equatorial_sf"/>
</dbReference>
<evidence type="ECO:0008006" key="4">
    <source>
        <dbReference type="Google" id="ProtNLM"/>
    </source>
</evidence>
<accession>A0ABN9EKV1</accession>
<dbReference type="SUPFAM" id="SSF48592">
    <property type="entry name" value="GroEL equatorial domain-like"/>
    <property type="match status" value="1"/>
</dbReference>
<reference evidence="2" key="1">
    <citation type="submission" date="2023-05" db="EMBL/GenBank/DDBJ databases">
        <authorList>
            <person name="Stuckert A."/>
        </authorList>
    </citation>
    <scope>NUCLEOTIDE SEQUENCE</scope>
</reference>
<dbReference type="InterPro" id="IPR027409">
    <property type="entry name" value="GroEL-like_apical_dom_sf"/>
</dbReference>
<gene>
    <name evidence="2" type="ORF">SPARVUS_LOCUS9933449</name>
</gene>